<keyword evidence="3" id="KW-1185">Reference proteome</keyword>
<organism evidence="2 3">
    <name type="scientific">Coregonus suidteri</name>
    <dbReference type="NCBI Taxonomy" id="861788"/>
    <lineage>
        <taxon>Eukaryota</taxon>
        <taxon>Metazoa</taxon>
        <taxon>Chordata</taxon>
        <taxon>Craniata</taxon>
        <taxon>Vertebrata</taxon>
        <taxon>Euteleostomi</taxon>
        <taxon>Actinopterygii</taxon>
        <taxon>Neopterygii</taxon>
        <taxon>Teleostei</taxon>
        <taxon>Protacanthopterygii</taxon>
        <taxon>Salmoniformes</taxon>
        <taxon>Salmonidae</taxon>
        <taxon>Coregoninae</taxon>
        <taxon>Coregonus</taxon>
    </lineage>
</organism>
<evidence type="ECO:0000313" key="3">
    <source>
        <dbReference type="Proteomes" id="UP001356427"/>
    </source>
</evidence>
<dbReference type="EMBL" id="JAGTTL010000030">
    <property type="protein sequence ID" value="KAK6297931.1"/>
    <property type="molecule type" value="Genomic_DNA"/>
</dbReference>
<sequence length="206" mass="22700">MTELLISNLQKHGIAIMDMRGQGPSTSALRSSKSTAVFFSVLYNTPTIKDMDTAALTRDCATLERALTYGDSRDIDAKDLCNELKVLSRRLDSEAKPLDALEYISRHQMASLYPNAFVAQRVLLTLPVTVASGERTFSKLKLIKNDLRSTMSQERLNGLATISIDHELSYEINLQQAVHAFAASSQTRVAETSLSYQPCGLPLACL</sequence>
<dbReference type="GO" id="GO:0046983">
    <property type="term" value="F:protein dimerization activity"/>
    <property type="evidence" value="ECO:0007669"/>
    <property type="project" value="InterPro"/>
</dbReference>
<comment type="caution">
    <text evidence="2">The sequence shown here is derived from an EMBL/GenBank/DDBJ whole genome shotgun (WGS) entry which is preliminary data.</text>
</comment>
<accession>A0AAN8L0F1</accession>
<gene>
    <name evidence="2" type="ORF">J4Q44_G00309860</name>
</gene>
<dbReference type="InterPro" id="IPR008906">
    <property type="entry name" value="HATC_C_dom"/>
</dbReference>
<name>A0AAN8L0F1_9TELE</name>
<dbReference type="PANTHER" id="PTHR45749:SF35">
    <property type="entry name" value="AC-LIKE TRANSPOSASE-RELATED"/>
    <property type="match status" value="1"/>
</dbReference>
<dbReference type="Proteomes" id="UP001356427">
    <property type="component" value="Unassembled WGS sequence"/>
</dbReference>
<dbReference type="Pfam" id="PF05699">
    <property type="entry name" value="Dimer_Tnp_hAT"/>
    <property type="match status" value="1"/>
</dbReference>
<proteinExistence type="predicted"/>
<protein>
    <recommendedName>
        <fullName evidence="1">HAT C-terminal dimerisation domain-containing protein</fullName>
    </recommendedName>
</protein>
<evidence type="ECO:0000313" key="2">
    <source>
        <dbReference type="EMBL" id="KAK6297931.1"/>
    </source>
</evidence>
<evidence type="ECO:0000259" key="1">
    <source>
        <dbReference type="Pfam" id="PF05699"/>
    </source>
</evidence>
<dbReference type="PANTHER" id="PTHR45749">
    <property type="match status" value="1"/>
</dbReference>
<reference evidence="2 3" key="1">
    <citation type="submission" date="2021-04" db="EMBL/GenBank/DDBJ databases">
        <authorList>
            <person name="De Guttry C."/>
            <person name="Zahm M."/>
            <person name="Klopp C."/>
            <person name="Cabau C."/>
            <person name="Louis A."/>
            <person name="Berthelot C."/>
            <person name="Parey E."/>
            <person name="Roest Crollius H."/>
            <person name="Montfort J."/>
            <person name="Robinson-Rechavi M."/>
            <person name="Bucao C."/>
            <person name="Bouchez O."/>
            <person name="Gislard M."/>
            <person name="Lluch J."/>
            <person name="Milhes M."/>
            <person name="Lampietro C."/>
            <person name="Lopez Roques C."/>
            <person name="Donnadieu C."/>
            <person name="Braasch I."/>
            <person name="Desvignes T."/>
            <person name="Postlethwait J."/>
            <person name="Bobe J."/>
            <person name="Wedekind C."/>
            <person name="Guiguen Y."/>
        </authorList>
    </citation>
    <scope>NUCLEOTIDE SEQUENCE [LARGE SCALE GENOMIC DNA]</scope>
    <source>
        <strain evidence="2">Cs_M1</strain>
        <tissue evidence="2">Blood</tissue>
    </source>
</reference>
<dbReference type="AlphaFoldDB" id="A0AAN8L0F1"/>
<feature type="domain" description="HAT C-terminal dimerisation" evidence="1">
    <location>
        <begin position="81"/>
        <end position="167"/>
    </location>
</feature>